<name>A0A395MDQ2_9HYPO</name>
<sequence>MDATGDVILVRGGGSVAATRQTSRTMKRTANLQERLQEKSQAVGERADAVVAPLHGGARGETELADKAGKSQMLEDAWGNNVSLMRTMLRAMLHETSTQLMDEQKKMLERLWDALMGNQRMTTQMMGEQLEMVRQLQQEVQAVKTQAAEESRKVDELRRLHEQSTRQLRVMREQTSEQIRTTREQTTEQLKIIREQTARNFEQMRLQVMKEVGIAQGQAAEEIRQAKEELKQARDEMQQAKEEISQMKEQLNTIAGSISSGAQTSPQPSYADVARTPPTSQPSNVRTLSSMRTTPSSFTDTLFCTIDTSRVSEEDRGKAQVGEVRQAIEEKVRAREGGQPNWRCAAVVKDVRNEDRIKVVCRDEAELQLVREAAERTMVKGVRVLRDQLYPVKVDGANRTAVLDSSGNILPGAAEALGKENVVTIAKMHWLSNKENGKMYGSMVIYVTKASDARRLLDERYFHLAGESASTNVFERRQGPDQCYNCWETGHKAFACSKTQRCGKCAETGHRHRDCQAVEPKCVPCGGPHESFSQNCRLNVHKKDVVQLSMMNDRDLQDYAVLAVAEPYALNMEGSVVTTPNSHRNWIKYIPTKRQDMQWPIRSMLWIRSDLEAEQVPIPSADLTGAILRWPDREVLVVSVYVAGKDEEALRTAMRQLHATIGSFRNSTGKRTDVILAGDFNRHDQLWGGDDVTGRRQGEAGPIIDLMDEHGLLSLLPRGTKTWEGPGGESTIDLTLASAELADEMVHCGIYSTEHGSDHRAIQAEFDLAMPERTAEPRLLFKNAPWNAIRERVKEKLSPLPWDGDVQTQTDRLMDVVLDAIHDLVPRAKPSPYAKRWWTTDLTKLRRTYTFWRNLARARRRAGQRIDSLEDRAKETGKEYHDAIKRQKKMHWDDFLADGTNIWQAAKYLKPGHHANGDKVPPLKRTDGTTTQDKVEQAEELLNVFFPPLPTDIEEEGPRPRRREVAMPNLTMEEVEEKVMEAKAWKAPGQDGLPAMVWKQLWPVVKERVLHLFRTSLDTGRLPSQWRTAKIIPLKKPNKGDYKIAKAWRPISLLSTLGKILETVVADRISHAAETYGLLPTNHFGARKRRSAEQALLLFQEQVYKAWRNRKVVSLVSFDVKGAYNGVFNGRLLQRLEARGIPKGLIRWIDAFCSYRTATITVNGYTSALRELPQAGLPQGSPLSPILFLFFNADLVQSRIDSNGGSIAFVDDYSAWVTGPTAEDNREGIQAIIDRALDWERRSGATFECDKTTIVHFTRVIDRTSRIPFTIKGDVIKPKRKAKILGVIMDAGLRFKKHMAEAATRGLTAAMCLRRLRMLSPRTARQLFTATVAPAMDYASVVWSHARNERALSWFNRAQKIGARAITGAFRTVATAVMEAEANIQTVCERHAQAGMRMYINIKTVPKTHPLAALKVSASRRYMSPLKKLALAYEGSGTERMETIETYAVPPWYNRVPLVREADREAAKIAAKNVNDIVIATSASDRGGLVGMGGIVTQRSPGQTDRIVARYSATLGSRDDQNPYTAELEAIAMALRCMPDGLQCRELTVLSSSQSSLKAIARPQQQSGQTSIRQIYEHIERLRKGNNRVKMIWVPSRDDDLSMSREAKRQAKKATRAGCTPQSLPYQARSTRLRLAVSQLHQQRKLPNNVGNYSKRIDRALPGKHTQALYDICKRREAGVLSQLRTGMAKINSYLNKIGAAESDMCECGCGPETMEHFLFRCTRWEAERDAMRRVGQNMMGNLSFFLGGKSASDGAKWRPNLEAVRATVKFAMATGRLSQEGV</sequence>
<dbReference type="Gene3D" id="4.10.60.10">
    <property type="entry name" value="Zinc finger, CCHC-type"/>
    <property type="match status" value="1"/>
</dbReference>
<keyword evidence="8" id="KW-0808">Transferase</keyword>
<dbReference type="InterPro" id="IPR001878">
    <property type="entry name" value="Znf_CCHC"/>
</dbReference>
<evidence type="ECO:0000259" key="6">
    <source>
        <dbReference type="PROSITE" id="PS50158"/>
    </source>
</evidence>
<dbReference type="Proteomes" id="UP000265631">
    <property type="component" value="Unassembled WGS sequence"/>
</dbReference>
<dbReference type="Gene3D" id="3.30.420.10">
    <property type="entry name" value="Ribonuclease H-like superfamily/Ribonuclease H"/>
    <property type="match status" value="1"/>
</dbReference>
<dbReference type="SUPFAM" id="SSF56672">
    <property type="entry name" value="DNA/RNA polymerases"/>
    <property type="match status" value="1"/>
</dbReference>
<dbReference type="CDD" id="cd01650">
    <property type="entry name" value="RT_nLTR_like"/>
    <property type="match status" value="1"/>
</dbReference>
<proteinExistence type="predicted"/>
<dbReference type="Pfam" id="PF00078">
    <property type="entry name" value="RVT_1"/>
    <property type="match status" value="1"/>
</dbReference>
<protein>
    <submittedName>
        <fullName evidence="8">Reverse transcriptase</fullName>
    </submittedName>
</protein>
<feature type="coiled-coil region" evidence="4">
    <location>
        <begin position="126"/>
        <end position="174"/>
    </location>
</feature>
<feature type="domain" description="Reverse transcriptase" evidence="7">
    <location>
        <begin position="1015"/>
        <end position="1289"/>
    </location>
</feature>
<keyword evidence="3" id="KW-0863">Zinc-finger</keyword>
<dbReference type="PROSITE" id="PS50878">
    <property type="entry name" value="RT_POL"/>
    <property type="match status" value="1"/>
</dbReference>
<evidence type="ECO:0000256" key="3">
    <source>
        <dbReference type="PROSITE-ProRule" id="PRU00047"/>
    </source>
</evidence>
<keyword evidence="2" id="KW-0496">Mitochondrion</keyword>
<dbReference type="GO" id="GO:0003964">
    <property type="term" value="F:RNA-directed DNA polymerase activity"/>
    <property type="evidence" value="ECO:0007669"/>
    <property type="project" value="UniProtKB-KW"/>
</dbReference>
<feature type="coiled-coil region" evidence="4">
    <location>
        <begin position="216"/>
        <end position="257"/>
    </location>
</feature>
<keyword evidence="3" id="KW-0862">Zinc</keyword>
<feature type="compositionally biased region" description="Polar residues" evidence="5">
    <location>
        <begin position="259"/>
        <end position="268"/>
    </location>
</feature>
<dbReference type="EMBL" id="PXXK01000324">
    <property type="protein sequence ID" value="RFN46047.1"/>
    <property type="molecule type" value="Genomic_DNA"/>
</dbReference>
<dbReference type="GO" id="GO:0003676">
    <property type="term" value="F:nucleic acid binding"/>
    <property type="evidence" value="ECO:0007669"/>
    <property type="project" value="InterPro"/>
</dbReference>
<dbReference type="InterPro" id="IPR036691">
    <property type="entry name" value="Endo/exonu/phosph_ase_sf"/>
</dbReference>
<evidence type="ECO:0000313" key="8">
    <source>
        <dbReference type="EMBL" id="RFN46047.1"/>
    </source>
</evidence>
<dbReference type="PANTHER" id="PTHR33481">
    <property type="entry name" value="REVERSE TRANSCRIPTASE"/>
    <property type="match status" value="1"/>
</dbReference>
<dbReference type="PROSITE" id="PS50158">
    <property type="entry name" value="ZF_CCHC"/>
    <property type="match status" value="1"/>
</dbReference>
<dbReference type="GO" id="GO:0008270">
    <property type="term" value="F:zinc ion binding"/>
    <property type="evidence" value="ECO:0007669"/>
    <property type="project" value="UniProtKB-KW"/>
</dbReference>
<reference evidence="8 9" key="1">
    <citation type="journal article" date="2018" name="PLoS Pathog.">
        <title>Evolution of structural diversity of trichothecenes, a family of toxins produced by plant pathogenic and entomopathogenic fungi.</title>
        <authorList>
            <person name="Proctor R.H."/>
            <person name="McCormick S.P."/>
            <person name="Kim H.S."/>
            <person name="Cardoza R.E."/>
            <person name="Stanley A.M."/>
            <person name="Lindo L."/>
            <person name="Kelly A."/>
            <person name="Brown D.W."/>
            <person name="Lee T."/>
            <person name="Vaughan M.M."/>
            <person name="Alexander N.J."/>
            <person name="Busman M."/>
            <person name="Gutierrez S."/>
        </authorList>
    </citation>
    <scope>NUCLEOTIDE SEQUENCE [LARGE SCALE GENOMIC DNA]</scope>
    <source>
        <strain evidence="8 9">NRRL 13405</strain>
    </source>
</reference>
<gene>
    <name evidence="8" type="ORF">FIE12Z_9698</name>
</gene>
<evidence type="ECO:0000313" key="9">
    <source>
        <dbReference type="Proteomes" id="UP000265631"/>
    </source>
</evidence>
<dbReference type="InterPro" id="IPR000477">
    <property type="entry name" value="RT_dom"/>
</dbReference>
<dbReference type="InterPro" id="IPR005135">
    <property type="entry name" value="Endo/exonuclease/phosphatase"/>
</dbReference>
<dbReference type="PANTHER" id="PTHR33481:SF1">
    <property type="entry name" value="ENDONUCLEASE_EXONUCLEASE_PHOSPHATASE DOMAIN-CONTAINING PROTEIN-RELATED"/>
    <property type="match status" value="1"/>
</dbReference>
<keyword evidence="9" id="KW-1185">Reference proteome</keyword>
<dbReference type="Gene3D" id="3.60.10.10">
    <property type="entry name" value="Endonuclease/exonuclease/phosphatase"/>
    <property type="match status" value="1"/>
</dbReference>
<feature type="compositionally biased region" description="Polar residues" evidence="5">
    <location>
        <begin position="277"/>
        <end position="293"/>
    </location>
</feature>
<evidence type="ECO:0000259" key="7">
    <source>
        <dbReference type="PROSITE" id="PS50878"/>
    </source>
</evidence>
<comment type="caution">
    <text evidence="8">The sequence shown here is derived from an EMBL/GenBank/DDBJ whole genome shotgun (WGS) entry which is preliminary data.</text>
</comment>
<dbReference type="InterPro" id="IPR036875">
    <property type="entry name" value="Znf_CCHC_sf"/>
</dbReference>
<dbReference type="SUPFAM" id="SSF57756">
    <property type="entry name" value="Retrovirus zinc finger-like domains"/>
    <property type="match status" value="1"/>
</dbReference>
<dbReference type="GO" id="GO:0005739">
    <property type="term" value="C:mitochondrion"/>
    <property type="evidence" value="ECO:0007669"/>
    <property type="project" value="UniProtKB-SubCell"/>
</dbReference>
<dbReference type="InterPro" id="IPR036397">
    <property type="entry name" value="RNaseH_sf"/>
</dbReference>
<keyword evidence="3" id="KW-0479">Metal-binding</keyword>
<dbReference type="SUPFAM" id="SSF56219">
    <property type="entry name" value="DNase I-like"/>
    <property type="match status" value="1"/>
</dbReference>
<feature type="domain" description="CCHC-type" evidence="6">
    <location>
        <begin position="501"/>
        <end position="515"/>
    </location>
</feature>
<feature type="region of interest" description="Disordered" evidence="5">
    <location>
        <begin position="259"/>
        <end position="293"/>
    </location>
</feature>
<feature type="coiled-coil region" evidence="4">
    <location>
        <begin position="859"/>
        <end position="886"/>
    </location>
</feature>
<dbReference type="SMART" id="SM00343">
    <property type="entry name" value="ZnF_C2HC"/>
    <property type="match status" value="2"/>
</dbReference>
<dbReference type="Pfam" id="PF14529">
    <property type="entry name" value="Exo_endo_phos_2"/>
    <property type="match status" value="1"/>
</dbReference>
<dbReference type="InterPro" id="IPR012337">
    <property type="entry name" value="RNaseH-like_sf"/>
</dbReference>
<accession>A0A395MDQ2</accession>
<evidence type="ECO:0000256" key="2">
    <source>
        <dbReference type="ARBA" id="ARBA00023128"/>
    </source>
</evidence>
<evidence type="ECO:0000256" key="1">
    <source>
        <dbReference type="ARBA" id="ARBA00004173"/>
    </source>
</evidence>
<dbReference type="STRING" id="2594813.A0A395MDQ2"/>
<keyword evidence="8" id="KW-0695">RNA-directed DNA polymerase</keyword>
<dbReference type="SUPFAM" id="SSF53098">
    <property type="entry name" value="Ribonuclease H-like"/>
    <property type="match status" value="1"/>
</dbReference>
<evidence type="ECO:0000256" key="4">
    <source>
        <dbReference type="SAM" id="Coils"/>
    </source>
</evidence>
<organism evidence="8 9">
    <name type="scientific">Fusarium flagelliforme</name>
    <dbReference type="NCBI Taxonomy" id="2675880"/>
    <lineage>
        <taxon>Eukaryota</taxon>
        <taxon>Fungi</taxon>
        <taxon>Dikarya</taxon>
        <taxon>Ascomycota</taxon>
        <taxon>Pezizomycotina</taxon>
        <taxon>Sordariomycetes</taxon>
        <taxon>Hypocreomycetidae</taxon>
        <taxon>Hypocreales</taxon>
        <taxon>Nectriaceae</taxon>
        <taxon>Fusarium</taxon>
        <taxon>Fusarium incarnatum-equiseti species complex</taxon>
    </lineage>
</organism>
<keyword evidence="8" id="KW-0548">Nucleotidyltransferase</keyword>
<comment type="subcellular location">
    <subcellularLocation>
        <location evidence="1">Mitochondrion</location>
    </subcellularLocation>
</comment>
<evidence type="ECO:0000256" key="5">
    <source>
        <dbReference type="SAM" id="MobiDB-lite"/>
    </source>
</evidence>
<keyword evidence="4" id="KW-0175">Coiled coil</keyword>
<dbReference type="InterPro" id="IPR043502">
    <property type="entry name" value="DNA/RNA_pol_sf"/>
</dbReference>